<dbReference type="GeneID" id="99726036"/>
<feature type="transmembrane region" description="Helical" evidence="2">
    <location>
        <begin position="101"/>
        <end position="121"/>
    </location>
</feature>
<feature type="transmembrane region" description="Helical" evidence="2">
    <location>
        <begin position="65"/>
        <end position="89"/>
    </location>
</feature>
<proteinExistence type="predicted"/>
<evidence type="ECO:0000256" key="1">
    <source>
        <dbReference type="SAM" id="MobiDB-lite"/>
    </source>
</evidence>
<feature type="transmembrane region" description="Helical" evidence="2">
    <location>
        <begin position="21"/>
        <end position="45"/>
    </location>
</feature>
<name>A0A4Q7MN79_9BURK</name>
<comment type="caution">
    <text evidence="3">The sequence shown here is derived from an EMBL/GenBank/DDBJ whole genome shotgun (WGS) entry which is preliminary data.</text>
</comment>
<organism evidence="3 4">
    <name type="scientific">Kerstersia gyiorum</name>
    <dbReference type="NCBI Taxonomy" id="206506"/>
    <lineage>
        <taxon>Bacteria</taxon>
        <taxon>Pseudomonadati</taxon>
        <taxon>Pseudomonadota</taxon>
        <taxon>Betaproteobacteria</taxon>
        <taxon>Burkholderiales</taxon>
        <taxon>Alcaligenaceae</taxon>
        <taxon>Kerstersia</taxon>
    </lineage>
</organism>
<dbReference type="Proteomes" id="UP000292039">
    <property type="component" value="Unassembled WGS sequence"/>
</dbReference>
<dbReference type="EMBL" id="SGWZ01000002">
    <property type="protein sequence ID" value="RZS70008.1"/>
    <property type="molecule type" value="Genomic_DNA"/>
</dbReference>
<evidence type="ECO:0000313" key="3">
    <source>
        <dbReference type="EMBL" id="RZS70008.1"/>
    </source>
</evidence>
<keyword evidence="2" id="KW-1133">Transmembrane helix</keyword>
<evidence type="ECO:0000256" key="2">
    <source>
        <dbReference type="SAM" id="Phobius"/>
    </source>
</evidence>
<dbReference type="Pfam" id="PF06912">
    <property type="entry name" value="DUF1275"/>
    <property type="match status" value="1"/>
</dbReference>
<feature type="transmembrane region" description="Helical" evidence="2">
    <location>
        <begin position="202"/>
        <end position="220"/>
    </location>
</feature>
<dbReference type="PANTHER" id="PTHR37314">
    <property type="entry name" value="SLR0142 PROTEIN"/>
    <property type="match status" value="1"/>
</dbReference>
<accession>A0A4Q7MN79</accession>
<evidence type="ECO:0000313" key="4">
    <source>
        <dbReference type="Proteomes" id="UP000292039"/>
    </source>
</evidence>
<keyword evidence="2" id="KW-0812">Transmembrane</keyword>
<protein>
    <submittedName>
        <fullName evidence="3">Uncharacterized membrane protein YoaK (UPF0700 family)</fullName>
    </submittedName>
</protein>
<feature type="transmembrane region" description="Helical" evidence="2">
    <location>
        <begin position="226"/>
        <end position="244"/>
    </location>
</feature>
<dbReference type="OrthoDB" id="270162at2"/>
<sequence>MSLRYTHWTDTRRTPQNDARLGACLAFVAGAANAGGFLAVGQYTSHMSGMVSGIADHLSARNLELALACVIAICAFLAGAITTSILVNYARRRRLHSQYSIPMLLEAGLLLLFGLIGAQIARQVSFLQPPTVVLLCYMMGLQNALITKISNAVIRTTHVTGMVTDIGIELGKLFYINSPKATGRGQGRVVANRTKLVLHSKLLLSFLVGAMTGAFGFQAWGYSMTLPLAFFLLVLAMPPLWSDLRVRWRVRHYHPHPEHPGPAAPDSAAEPEPPAVPQAESRP</sequence>
<dbReference type="RefSeq" id="WP_130486833.1">
    <property type="nucleotide sequence ID" value="NZ_CBCSEB010000025.1"/>
</dbReference>
<dbReference type="InterPro" id="IPR010699">
    <property type="entry name" value="DUF1275"/>
</dbReference>
<dbReference type="PANTHER" id="PTHR37314:SF4">
    <property type="entry name" value="UPF0700 TRANSMEMBRANE PROTEIN YOAK"/>
    <property type="match status" value="1"/>
</dbReference>
<feature type="transmembrane region" description="Helical" evidence="2">
    <location>
        <begin position="127"/>
        <end position="146"/>
    </location>
</feature>
<reference evidence="3 4" key="1">
    <citation type="submission" date="2019-02" db="EMBL/GenBank/DDBJ databases">
        <title>Genomic Encyclopedia of Type Strains, Phase IV (KMG-IV): sequencing the most valuable type-strain genomes for metagenomic binning, comparative biology and taxonomic classification.</title>
        <authorList>
            <person name="Goeker M."/>
        </authorList>
    </citation>
    <scope>NUCLEOTIDE SEQUENCE [LARGE SCALE GENOMIC DNA]</scope>
    <source>
        <strain evidence="3 4">DSM 16618</strain>
    </source>
</reference>
<gene>
    <name evidence="3" type="ORF">EV679_1396</name>
</gene>
<keyword evidence="2" id="KW-0472">Membrane</keyword>
<feature type="region of interest" description="Disordered" evidence="1">
    <location>
        <begin position="257"/>
        <end position="283"/>
    </location>
</feature>
<dbReference type="AlphaFoldDB" id="A0A4Q7MN79"/>